<keyword evidence="3" id="KW-1185">Reference proteome</keyword>
<keyword evidence="1" id="KW-0175">Coiled coil</keyword>
<comment type="caution">
    <text evidence="2">The sequence shown here is derived from an EMBL/GenBank/DDBJ whole genome shotgun (WGS) entry which is preliminary data.</text>
</comment>
<name>A0AAN7BHH8_9PEZI</name>
<feature type="coiled-coil region" evidence="1">
    <location>
        <begin position="308"/>
        <end position="342"/>
    </location>
</feature>
<reference evidence="2" key="2">
    <citation type="submission" date="2023-05" db="EMBL/GenBank/DDBJ databases">
        <authorList>
            <consortium name="Lawrence Berkeley National Laboratory"/>
            <person name="Steindorff A."/>
            <person name="Hensen N."/>
            <person name="Bonometti L."/>
            <person name="Westerberg I."/>
            <person name="Brannstrom I.O."/>
            <person name="Guillou S."/>
            <person name="Cros-Aarteil S."/>
            <person name="Calhoun S."/>
            <person name="Haridas S."/>
            <person name="Kuo A."/>
            <person name="Mondo S."/>
            <person name="Pangilinan J."/>
            <person name="Riley R."/>
            <person name="Labutti K."/>
            <person name="Andreopoulos B."/>
            <person name="Lipzen A."/>
            <person name="Chen C."/>
            <person name="Yanf M."/>
            <person name="Daum C."/>
            <person name="Ng V."/>
            <person name="Clum A."/>
            <person name="Ohm R."/>
            <person name="Martin F."/>
            <person name="Silar P."/>
            <person name="Natvig D."/>
            <person name="Lalanne C."/>
            <person name="Gautier V."/>
            <person name="Ament-Velasquez S.L."/>
            <person name="Kruys A."/>
            <person name="Hutchinson M.I."/>
            <person name="Powell A.J."/>
            <person name="Barry K."/>
            <person name="Miller A.N."/>
            <person name="Grigoriev I.V."/>
            <person name="Debuchy R."/>
            <person name="Gladieux P."/>
            <person name="Thoren M.H."/>
            <person name="Johannesson H."/>
        </authorList>
    </citation>
    <scope>NUCLEOTIDE SEQUENCE</scope>
    <source>
        <strain evidence="2">CBS 990.96</strain>
    </source>
</reference>
<dbReference type="Proteomes" id="UP001301958">
    <property type="component" value="Unassembled WGS sequence"/>
</dbReference>
<proteinExistence type="predicted"/>
<dbReference type="EMBL" id="MU865422">
    <property type="protein sequence ID" value="KAK4223581.1"/>
    <property type="molecule type" value="Genomic_DNA"/>
</dbReference>
<dbReference type="AlphaFoldDB" id="A0AAN7BHH8"/>
<evidence type="ECO:0000313" key="3">
    <source>
        <dbReference type="Proteomes" id="UP001301958"/>
    </source>
</evidence>
<feature type="coiled-coil region" evidence="1">
    <location>
        <begin position="114"/>
        <end position="151"/>
    </location>
</feature>
<feature type="coiled-coil region" evidence="1">
    <location>
        <begin position="32"/>
        <end position="59"/>
    </location>
</feature>
<sequence>MTSVQDKIRQASAKNKELLHVLTETDHAKPALHQQRRLVADLEQEVAESDKRVAAVDRKRKKEFKDHEKYRDSVLRRFAYKATGQKEKFAAKAAKEETEYFSALQEEHRETQLNSDIKAQLEAARNVAKDLEAQVRRHNDMQQELDNLYNSIFAGSTPGFPAEDEKERISNETLQAYHNTRETLEAETQALKLLQEAQQRMRMSLYSMDEALSHSRRDMWGGGTFTDMMERNALSRAEREAMSAQMLVMQAKRMSPHVGDLPDVRINQGNLMMDVFFDNIFTDMAFHEEIKRSKDTVVRAAMVMDSLLGDAQRREQEVEGKLRRKEQEMQDARVALQRERELAFEAVAAGRT</sequence>
<dbReference type="PANTHER" id="PTHR21974">
    <property type="entry name" value="RE15880P"/>
    <property type="match status" value="1"/>
</dbReference>
<gene>
    <name evidence="2" type="ORF">QBC38DRAFT_487456</name>
</gene>
<protein>
    <submittedName>
        <fullName evidence="2">Uncharacterized protein</fullName>
    </submittedName>
</protein>
<evidence type="ECO:0000313" key="2">
    <source>
        <dbReference type="EMBL" id="KAK4223581.1"/>
    </source>
</evidence>
<dbReference type="PANTHER" id="PTHR21974:SF2">
    <property type="entry name" value="RE15880P"/>
    <property type="match status" value="1"/>
</dbReference>
<evidence type="ECO:0000256" key="1">
    <source>
        <dbReference type="SAM" id="Coils"/>
    </source>
</evidence>
<accession>A0AAN7BHH8</accession>
<reference evidence="2" key="1">
    <citation type="journal article" date="2023" name="Mol. Phylogenet. Evol.">
        <title>Genome-scale phylogeny and comparative genomics of the fungal order Sordariales.</title>
        <authorList>
            <person name="Hensen N."/>
            <person name="Bonometti L."/>
            <person name="Westerberg I."/>
            <person name="Brannstrom I.O."/>
            <person name="Guillou S."/>
            <person name="Cros-Aarteil S."/>
            <person name="Calhoun S."/>
            <person name="Haridas S."/>
            <person name="Kuo A."/>
            <person name="Mondo S."/>
            <person name="Pangilinan J."/>
            <person name="Riley R."/>
            <person name="LaButti K."/>
            <person name="Andreopoulos B."/>
            <person name="Lipzen A."/>
            <person name="Chen C."/>
            <person name="Yan M."/>
            <person name="Daum C."/>
            <person name="Ng V."/>
            <person name="Clum A."/>
            <person name="Steindorff A."/>
            <person name="Ohm R.A."/>
            <person name="Martin F."/>
            <person name="Silar P."/>
            <person name="Natvig D.O."/>
            <person name="Lalanne C."/>
            <person name="Gautier V."/>
            <person name="Ament-Velasquez S.L."/>
            <person name="Kruys A."/>
            <person name="Hutchinson M.I."/>
            <person name="Powell A.J."/>
            <person name="Barry K."/>
            <person name="Miller A.N."/>
            <person name="Grigoriev I.V."/>
            <person name="Debuchy R."/>
            <person name="Gladieux P."/>
            <person name="Hiltunen Thoren M."/>
            <person name="Johannesson H."/>
        </authorList>
    </citation>
    <scope>NUCLEOTIDE SEQUENCE</scope>
    <source>
        <strain evidence="2">CBS 990.96</strain>
    </source>
</reference>
<organism evidence="2 3">
    <name type="scientific">Podospora fimiseda</name>
    <dbReference type="NCBI Taxonomy" id="252190"/>
    <lineage>
        <taxon>Eukaryota</taxon>
        <taxon>Fungi</taxon>
        <taxon>Dikarya</taxon>
        <taxon>Ascomycota</taxon>
        <taxon>Pezizomycotina</taxon>
        <taxon>Sordariomycetes</taxon>
        <taxon>Sordariomycetidae</taxon>
        <taxon>Sordariales</taxon>
        <taxon>Podosporaceae</taxon>
        <taxon>Podospora</taxon>
    </lineage>
</organism>